<dbReference type="EMBL" id="JAFCMP010000501">
    <property type="protein sequence ID" value="KAG5179114.1"/>
    <property type="molecule type" value="Genomic_DNA"/>
</dbReference>
<dbReference type="InterPro" id="IPR006674">
    <property type="entry name" value="HD_domain"/>
</dbReference>
<dbReference type="SMART" id="SM00471">
    <property type="entry name" value="HDc"/>
    <property type="match status" value="1"/>
</dbReference>
<dbReference type="GO" id="GO:0005634">
    <property type="term" value="C:nucleus"/>
    <property type="evidence" value="ECO:0007669"/>
    <property type="project" value="TreeGrafter"/>
</dbReference>
<accession>A0A835YQ16</accession>
<gene>
    <name evidence="3" type="ORF">JKP88DRAFT_201313</name>
</gene>
<feature type="domain" description="HD/PDEase" evidence="2">
    <location>
        <begin position="46"/>
        <end position="200"/>
    </location>
</feature>
<evidence type="ECO:0000256" key="1">
    <source>
        <dbReference type="SAM" id="MobiDB-lite"/>
    </source>
</evidence>
<feature type="region of interest" description="Disordered" evidence="1">
    <location>
        <begin position="374"/>
        <end position="408"/>
    </location>
</feature>
<dbReference type="PANTHER" id="PTHR11373">
    <property type="entry name" value="DEOXYNUCLEOSIDE TRIPHOSPHATE TRIPHOSPHOHYDROLASE"/>
    <property type="match status" value="1"/>
</dbReference>
<feature type="compositionally biased region" description="Basic and acidic residues" evidence="1">
    <location>
        <begin position="375"/>
        <end position="387"/>
    </location>
</feature>
<dbReference type="Pfam" id="PF01966">
    <property type="entry name" value="HD"/>
    <property type="match status" value="1"/>
</dbReference>
<reference evidence="3" key="1">
    <citation type="submission" date="2021-02" db="EMBL/GenBank/DDBJ databases">
        <title>First Annotated Genome of the Yellow-green Alga Tribonema minus.</title>
        <authorList>
            <person name="Mahan K.M."/>
        </authorList>
    </citation>
    <scope>NUCLEOTIDE SEQUENCE</scope>
    <source>
        <strain evidence="3">UTEX B ZZ1240</strain>
    </source>
</reference>
<evidence type="ECO:0000259" key="2">
    <source>
        <dbReference type="SMART" id="SM00471"/>
    </source>
</evidence>
<dbReference type="OrthoDB" id="9991235at2759"/>
<dbReference type="PANTHER" id="PTHR11373:SF4">
    <property type="entry name" value="DEOXYNUCLEOSIDE TRIPHOSPHATE TRIPHOSPHOHYDROLASE SAMHD1"/>
    <property type="match status" value="1"/>
</dbReference>
<dbReference type="InterPro" id="IPR050135">
    <property type="entry name" value="dGTPase-like"/>
</dbReference>
<dbReference type="SUPFAM" id="SSF109604">
    <property type="entry name" value="HD-domain/PDEase-like"/>
    <property type="match status" value="1"/>
</dbReference>
<proteinExistence type="predicted"/>
<name>A0A835YQ16_9STRA</name>
<sequence length="516" mass="58539">MPSSWLQEHGSLQLEPALVEIMNTPQFNRLHGLAQLGTSSYVFRDATHTRFAHSVGVAHLAEKMVTNFMRYQPYLNITKEDLLCVQIAGLCHDLGHGPYSHIWDNNFMKRMGIDWKHEQGSIDMLRFLLRDNNIDLRKYGLQERDLVFIEELIMGVGPEKREGGRDSKKGFLYDVVNNVRSGLDVDKLDYFKRDTNRTGVGAAPAIGRFFDLARVCWARDANHQPHRMICYPEKMASEIAILFRHRMSLHQTVYQHHGTKALELMLVDALCLAEPHFRVRGSVDAEHPDGRWRLSEAVSDMRAFTGLKDSVIDLIENAEAPALRPAQAIIQRWQRRDLYKCADLPAVQAEIVEVARRALSAAAEVARTGGACAPVREERGNAERAAADGEETEEDDDEEGEEGEGGEAAAALTEEDLILDILHIHCGQGDRNPMAALRFYRKWDHACEDRPDRPLGRVVEKEAYINHLPRQLSIRQLRVFVRDGAKAEAAKAACEDWAEAHRLRCPEPEEKRDEDE</sequence>
<dbReference type="Gene3D" id="1.10.3210.10">
    <property type="entry name" value="Hypothetical protein af1432"/>
    <property type="match status" value="1"/>
</dbReference>
<organism evidence="3 4">
    <name type="scientific">Tribonema minus</name>
    <dbReference type="NCBI Taxonomy" id="303371"/>
    <lineage>
        <taxon>Eukaryota</taxon>
        <taxon>Sar</taxon>
        <taxon>Stramenopiles</taxon>
        <taxon>Ochrophyta</taxon>
        <taxon>PX clade</taxon>
        <taxon>Xanthophyceae</taxon>
        <taxon>Tribonematales</taxon>
        <taxon>Tribonemataceae</taxon>
        <taxon>Tribonema</taxon>
    </lineage>
</organism>
<feature type="compositionally biased region" description="Acidic residues" evidence="1">
    <location>
        <begin position="388"/>
        <end position="405"/>
    </location>
</feature>
<comment type="caution">
    <text evidence="3">The sequence shown here is derived from an EMBL/GenBank/DDBJ whole genome shotgun (WGS) entry which is preliminary data.</text>
</comment>
<keyword evidence="4" id="KW-1185">Reference proteome</keyword>
<protein>
    <recommendedName>
        <fullName evidence="2">HD/PDEase domain-containing protein</fullName>
    </recommendedName>
</protein>
<dbReference type="Proteomes" id="UP000664859">
    <property type="component" value="Unassembled WGS sequence"/>
</dbReference>
<dbReference type="InterPro" id="IPR003607">
    <property type="entry name" value="HD/PDEase_dom"/>
</dbReference>
<evidence type="ECO:0000313" key="3">
    <source>
        <dbReference type="EMBL" id="KAG5179114.1"/>
    </source>
</evidence>
<evidence type="ECO:0000313" key="4">
    <source>
        <dbReference type="Proteomes" id="UP000664859"/>
    </source>
</evidence>
<dbReference type="Gene3D" id="3.30.70.2760">
    <property type="match status" value="1"/>
</dbReference>
<dbReference type="GO" id="GO:0008832">
    <property type="term" value="F:dGTPase activity"/>
    <property type="evidence" value="ECO:0007669"/>
    <property type="project" value="TreeGrafter"/>
</dbReference>
<dbReference type="GO" id="GO:0006203">
    <property type="term" value="P:dGTP catabolic process"/>
    <property type="evidence" value="ECO:0007669"/>
    <property type="project" value="TreeGrafter"/>
</dbReference>
<dbReference type="CDD" id="cd00077">
    <property type="entry name" value="HDc"/>
    <property type="match status" value="1"/>
</dbReference>
<dbReference type="AlphaFoldDB" id="A0A835YQ16"/>